<organism evidence="3 4">
    <name type="scientific">Ancylostoma caninum</name>
    <name type="common">Dog hookworm</name>
    <dbReference type="NCBI Taxonomy" id="29170"/>
    <lineage>
        <taxon>Eukaryota</taxon>
        <taxon>Metazoa</taxon>
        <taxon>Ecdysozoa</taxon>
        <taxon>Nematoda</taxon>
        <taxon>Chromadorea</taxon>
        <taxon>Rhabditida</taxon>
        <taxon>Rhabditina</taxon>
        <taxon>Rhabditomorpha</taxon>
        <taxon>Strongyloidea</taxon>
        <taxon>Ancylostomatidae</taxon>
        <taxon>Ancylostomatinae</taxon>
        <taxon>Ancylostoma</taxon>
    </lineage>
</organism>
<evidence type="ECO:0000256" key="1">
    <source>
        <dbReference type="SAM" id="SignalP"/>
    </source>
</evidence>
<feature type="domain" description="C-type lectin" evidence="2">
    <location>
        <begin position="40"/>
        <end position="141"/>
    </location>
</feature>
<dbReference type="InterPro" id="IPR001304">
    <property type="entry name" value="C-type_lectin-like"/>
</dbReference>
<dbReference type="Gene3D" id="3.10.100.10">
    <property type="entry name" value="Mannose-Binding Protein A, subunit A"/>
    <property type="match status" value="1"/>
</dbReference>
<feature type="chain" id="PRO_5016696728" evidence="1">
    <location>
        <begin position="22"/>
        <end position="141"/>
    </location>
</feature>
<sequence length="141" mass="15965">MGAAWLIITVTSAWFAAKVNGECAPGNYYWEPYDSLGYSYRVICWVGYVNIETAEKQCEYEGGKLASVHSEYENKVVTETAYGNVFDSSVLTWIGLRKVGGSWRWTDGTYFDYSNWAPTQPDNYYGHATESPELCVQVSLY</sequence>
<dbReference type="PROSITE" id="PS50041">
    <property type="entry name" value="C_TYPE_LECTIN_2"/>
    <property type="match status" value="1"/>
</dbReference>
<comment type="caution">
    <text evidence="3">The sequence shown here is derived from an EMBL/GenBank/DDBJ whole genome shotgun (WGS) entry which is preliminary data.</text>
</comment>
<dbReference type="EMBL" id="JOJR01000320">
    <property type="protein sequence ID" value="RCN39788.1"/>
    <property type="molecule type" value="Genomic_DNA"/>
</dbReference>
<dbReference type="Pfam" id="PF00059">
    <property type="entry name" value="Lectin_C"/>
    <property type="match status" value="1"/>
</dbReference>
<name>A0A368G7X0_ANCCA</name>
<dbReference type="OrthoDB" id="5877732at2759"/>
<proteinExistence type="predicted"/>
<dbReference type="Proteomes" id="UP000252519">
    <property type="component" value="Unassembled WGS sequence"/>
</dbReference>
<dbReference type="SMART" id="SM00034">
    <property type="entry name" value="CLECT"/>
    <property type="match status" value="1"/>
</dbReference>
<dbReference type="InterPro" id="IPR050111">
    <property type="entry name" value="C-type_lectin/snaclec_domain"/>
</dbReference>
<dbReference type="STRING" id="29170.A0A368G7X0"/>
<reference evidence="3 4" key="1">
    <citation type="submission" date="2014-10" db="EMBL/GenBank/DDBJ databases">
        <title>Draft genome of the hookworm Ancylostoma caninum.</title>
        <authorList>
            <person name="Mitreva M."/>
        </authorList>
    </citation>
    <scope>NUCLEOTIDE SEQUENCE [LARGE SCALE GENOMIC DNA]</scope>
    <source>
        <strain evidence="3 4">Baltimore</strain>
    </source>
</reference>
<dbReference type="InterPro" id="IPR016186">
    <property type="entry name" value="C-type_lectin-like/link_sf"/>
</dbReference>
<dbReference type="AlphaFoldDB" id="A0A368G7X0"/>
<gene>
    <name evidence="3" type="ORF">ANCCAN_14260</name>
</gene>
<dbReference type="SUPFAM" id="SSF56436">
    <property type="entry name" value="C-type lectin-like"/>
    <property type="match status" value="1"/>
</dbReference>
<evidence type="ECO:0000313" key="3">
    <source>
        <dbReference type="EMBL" id="RCN39788.1"/>
    </source>
</evidence>
<dbReference type="PANTHER" id="PTHR22803">
    <property type="entry name" value="MANNOSE, PHOSPHOLIPASE, LECTIN RECEPTOR RELATED"/>
    <property type="match status" value="1"/>
</dbReference>
<accession>A0A368G7X0</accession>
<keyword evidence="1" id="KW-0732">Signal</keyword>
<dbReference type="InterPro" id="IPR016187">
    <property type="entry name" value="CTDL_fold"/>
</dbReference>
<protein>
    <submittedName>
        <fullName evidence="3">Lectin C-type domain protein</fullName>
    </submittedName>
</protein>
<evidence type="ECO:0000313" key="4">
    <source>
        <dbReference type="Proteomes" id="UP000252519"/>
    </source>
</evidence>
<evidence type="ECO:0000259" key="2">
    <source>
        <dbReference type="PROSITE" id="PS50041"/>
    </source>
</evidence>
<keyword evidence="4" id="KW-1185">Reference proteome</keyword>
<feature type="signal peptide" evidence="1">
    <location>
        <begin position="1"/>
        <end position="21"/>
    </location>
</feature>